<dbReference type="EMBL" id="CADCTR010001615">
    <property type="protein sequence ID" value="CAA9304231.1"/>
    <property type="molecule type" value="Genomic_DNA"/>
</dbReference>
<dbReference type="InterPro" id="IPR036397">
    <property type="entry name" value="RNaseH_sf"/>
</dbReference>
<dbReference type="Gene3D" id="3.30.420.10">
    <property type="entry name" value="Ribonuclease H-like superfamily/Ribonuclease H"/>
    <property type="match status" value="1"/>
</dbReference>
<dbReference type="AlphaFoldDB" id="A0A6J4KF07"/>
<evidence type="ECO:0000313" key="3">
    <source>
        <dbReference type="EMBL" id="CAA9304231.1"/>
    </source>
</evidence>
<dbReference type="PROSITE" id="PS50994">
    <property type="entry name" value="INTEGRASE"/>
    <property type="match status" value="1"/>
</dbReference>
<dbReference type="GO" id="GO:0015074">
    <property type="term" value="P:DNA integration"/>
    <property type="evidence" value="ECO:0007669"/>
    <property type="project" value="InterPro"/>
</dbReference>
<dbReference type="PANTHER" id="PTHR46889">
    <property type="entry name" value="TRANSPOSASE INSF FOR INSERTION SEQUENCE IS3B-RELATED"/>
    <property type="match status" value="1"/>
</dbReference>
<dbReference type="PANTHER" id="PTHR46889:SF4">
    <property type="entry name" value="TRANSPOSASE INSO FOR INSERTION SEQUENCE ELEMENT IS911B-RELATED"/>
    <property type="match status" value="1"/>
</dbReference>
<name>A0A6J4KF07_9CHLR</name>
<comment type="function">
    <text evidence="1">Involved in the transposition of the insertion sequence.</text>
</comment>
<organism evidence="3">
    <name type="scientific">uncultured Chloroflexia bacterium</name>
    <dbReference type="NCBI Taxonomy" id="1672391"/>
    <lineage>
        <taxon>Bacteria</taxon>
        <taxon>Bacillati</taxon>
        <taxon>Chloroflexota</taxon>
        <taxon>Chloroflexia</taxon>
        <taxon>environmental samples</taxon>
    </lineage>
</organism>
<dbReference type="SUPFAM" id="SSF53098">
    <property type="entry name" value="Ribonuclease H-like"/>
    <property type="match status" value="1"/>
</dbReference>
<dbReference type="InterPro" id="IPR048020">
    <property type="entry name" value="Transpos_IS3"/>
</dbReference>
<accession>A0A6J4KF07</accession>
<dbReference type="Pfam" id="PF13683">
    <property type="entry name" value="rve_3"/>
    <property type="match status" value="1"/>
</dbReference>
<dbReference type="Pfam" id="PF13276">
    <property type="entry name" value="HTH_21"/>
    <property type="match status" value="1"/>
</dbReference>
<dbReference type="InterPro" id="IPR050900">
    <property type="entry name" value="Transposase_IS3/IS150/IS904"/>
</dbReference>
<dbReference type="InterPro" id="IPR001584">
    <property type="entry name" value="Integrase_cat-core"/>
</dbReference>
<dbReference type="Pfam" id="PF00665">
    <property type="entry name" value="rve"/>
    <property type="match status" value="1"/>
</dbReference>
<sequence>MIYGFVEAQKANHPVSTMCRTLKVSKSGYYGWRESPLSARAKADAALSERIERIHTDSRGTYGAPRIHFELRALGVRCARKRVARLMRESGLFGCGGRRRARTTRKTTAKEHLVEVPDLVKRNFTPQAPDRLWVSDITYVRSWEGWLYLSFVLDTFSRKVVGWSMANHLRAELVLDALNMALYNRRPAPGLIHHSDRESQYTSVEFGKRLTEAGLLPSSVGSVGDAYDNSNLAESFVSTLKRELIHRHSWPTRQSARVVIFEYIEAFYNTRRRHSALGNVSPAEYEEARMRGEDAA</sequence>
<evidence type="ECO:0000256" key="1">
    <source>
        <dbReference type="ARBA" id="ARBA00002286"/>
    </source>
</evidence>
<dbReference type="InterPro" id="IPR012337">
    <property type="entry name" value="RNaseH-like_sf"/>
</dbReference>
<dbReference type="GO" id="GO:0003676">
    <property type="term" value="F:nucleic acid binding"/>
    <property type="evidence" value="ECO:0007669"/>
    <property type="project" value="InterPro"/>
</dbReference>
<gene>
    <name evidence="3" type="ORF">AVDCRST_MAG93-4809</name>
</gene>
<dbReference type="NCBIfam" id="NF033516">
    <property type="entry name" value="transpos_IS3"/>
    <property type="match status" value="1"/>
</dbReference>
<feature type="domain" description="Integrase catalytic" evidence="2">
    <location>
        <begin position="125"/>
        <end position="290"/>
    </location>
</feature>
<evidence type="ECO:0000259" key="2">
    <source>
        <dbReference type="PROSITE" id="PS50994"/>
    </source>
</evidence>
<protein>
    <submittedName>
        <fullName evidence="3">Mobile element protein</fullName>
    </submittedName>
</protein>
<dbReference type="InterPro" id="IPR025948">
    <property type="entry name" value="HTH-like_dom"/>
</dbReference>
<reference evidence="3" key="1">
    <citation type="submission" date="2020-02" db="EMBL/GenBank/DDBJ databases">
        <authorList>
            <person name="Meier V. D."/>
        </authorList>
    </citation>
    <scope>NUCLEOTIDE SEQUENCE</scope>
    <source>
        <strain evidence="3">AVDCRST_MAG93</strain>
    </source>
</reference>
<proteinExistence type="predicted"/>